<feature type="compositionally biased region" description="Gly residues" evidence="1">
    <location>
        <begin position="903"/>
        <end position="934"/>
    </location>
</feature>
<reference evidence="3 4" key="1">
    <citation type="submission" date="2018-04" db="EMBL/GenBank/DDBJ databases">
        <authorList>
            <person name="Zhang X."/>
            <person name="Yuan J."/>
            <person name="Li F."/>
            <person name="Xiang J."/>
        </authorList>
    </citation>
    <scope>NUCLEOTIDE SEQUENCE [LARGE SCALE GENOMIC DNA]</scope>
    <source>
        <tissue evidence="3">Muscle</tissue>
    </source>
</reference>
<feature type="region of interest" description="Disordered" evidence="1">
    <location>
        <begin position="385"/>
        <end position="410"/>
    </location>
</feature>
<feature type="compositionally biased region" description="Low complexity" evidence="1">
    <location>
        <begin position="769"/>
        <end position="787"/>
    </location>
</feature>
<feature type="region of interest" description="Disordered" evidence="1">
    <location>
        <begin position="425"/>
        <end position="968"/>
    </location>
</feature>
<feature type="compositionally biased region" description="Polar residues" evidence="1">
    <location>
        <begin position="346"/>
        <end position="365"/>
    </location>
</feature>
<feature type="transmembrane region" description="Helical" evidence="2">
    <location>
        <begin position="981"/>
        <end position="1003"/>
    </location>
</feature>
<evidence type="ECO:0000256" key="2">
    <source>
        <dbReference type="SAM" id="Phobius"/>
    </source>
</evidence>
<organism evidence="3 4">
    <name type="scientific">Penaeus vannamei</name>
    <name type="common">Whiteleg shrimp</name>
    <name type="synonym">Litopenaeus vannamei</name>
    <dbReference type="NCBI Taxonomy" id="6689"/>
    <lineage>
        <taxon>Eukaryota</taxon>
        <taxon>Metazoa</taxon>
        <taxon>Ecdysozoa</taxon>
        <taxon>Arthropoda</taxon>
        <taxon>Crustacea</taxon>
        <taxon>Multicrustacea</taxon>
        <taxon>Malacostraca</taxon>
        <taxon>Eumalacostraca</taxon>
        <taxon>Eucarida</taxon>
        <taxon>Decapoda</taxon>
        <taxon>Dendrobranchiata</taxon>
        <taxon>Penaeoidea</taxon>
        <taxon>Penaeidae</taxon>
        <taxon>Penaeus</taxon>
    </lineage>
</organism>
<gene>
    <name evidence="3" type="ORF">C7M84_011245</name>
</gene>
<feature type="compositionally biased region" description="Low complexity" evidence="1">
    <location>
        <begin position="385"/>
        <end position="396"/>
    </location>
</feature>
<keyword evidence="2" id="KW-0472">Membrane</keyword>
<keyword evidence="2" id="KW-1133">Transmembrane helix</keyword>
<feature type="region of interest" description="Disordered" evidence="1">
    <location>
        <begin position="27"/>
        <end position="47"/>
    </location>
</feature>
<keyword evidence="4" id="KW-1185">Reference proteome</keyword>
<comment type="caution">
    <text evidence="3">The sequence shown here is derived from an EMBL/GenBank/DDBJ whole genome shotgun (WGS) entry which is preliminary data.</text>
</comment>
<feature type="compositionally biased region" description="Gly residues" evidence="1">
    <location>
        <begin position="852"/>
        <end position="876"/>
    </location>
</feature>
<feature type="compositionally biased region" description="Polar residues" evidence="1">
    <location>
        <begin position="305"/>
        <end position="315"/>
    </location>
</feature>
<accession>A0A423T1P1</accession>
<sequence length="1035" mass="106208">MSSQRARLFAAKIRFEIALDLDPEGSSKRTALHRRGRTCTSREDTHPEGRATYAGTCRIFAEADNLFHFSVFIMELVHHAAFRSFAGECFFLNTFLHTAKTSRKRPLFPVSEPAIGWADVTRLLDRWAMRGVGGTRGRGSQRASKELKESEFTGQDFRPQDARVSLDVLLAEPGNSLRMEATPVLVPGPASRRIVGLVQMPLEGSRGDWWEEGEAAEGSGVLGRGKRDYSLEDFFLWMASGDGPSEEWQHRPRDTSWFHEITTTTVFLTTTVYTTVIPSPFTPSTILPTMASSEHINPTKLYEGSASQGVSSNIGPQKGEGKDLGEDGQGGATKNGSDVHERPQSDYPQSGHSGNQIPGSSSSKEQSYDKGGKTNYITVTKTITSPPTLFSTKPSTTSPPSPPDESSYDATDLVRPSIEYPGPSATLTVPSATPSLSQTVTPSLTVNTKPPTGETFYTQPTSIVSFDDSSPTATLDGGSGGDWTDWGELTPEMSQPEPATTAKDVPGTEFTAIMPTPSMGESDENTVEEPSAEHTTETSHEGSGTHETSSGDAATSTDDVAVTTVSEETATTEDDRSPTEITGPVDETLSGGTVVDAIVTEETQGSAEGPLEVTTESSESEKDISVIDAFEPTTALPSAVPTQSATLRPLVEDTGITLDLTTPAGEGTNPDTEDGVDNILTTPSLHDKDDDVPTTPRPDEDPADTTAGVPGTGSTSASAPWYPVTTGSVEAVDPSPVELDEEGGEVATNATNWSESFPETAITLPSEGTAGTESPSASETSTALVGTDGAGGGNGSAGYDADGGTEGNAGDGDGTDVETAAGNGTSIGIEEIEGSAVGSGDGGSVDEHVTGVGSGDGDGSGVGGAHGNDAGVGSGESDGTVVASGDGDGFGEGGSRGNNSVASGGGTVAGSGDGGNGGGSGGGEGPFEGSGDGTFVGSDGDVTTVGSAEDDDTVVGSGDDTIAGSSDDTIVGSGDDTVDGLAVVMLLLAVVMALLLAVVMTLLLAVVMTLLLAVVMTLLLAVVMTLLLAVVMKDG</sequence>
<feature type="compositionally biased region" description="Gly residues" evidence="1">
    <location>
        <begin position="886"/>
        <end position="896"/>
    </location>
</feature>
<evidence type="ECO:0000313" key="4">
    <source>
        <dbReference type="Proteomes" id="UP000283509"/>
    </source>
</evidence>
<dbReference type="EMBL" id="QCYY01002421">
    <property type="protein sequence ID" value="ROT70459.1"/>
    <property type="molecule type" value="Genomic_DNA"/>
</dbReference>
<feature type="compositionally biased region" description="Basic and acidic residues" evidence="1">
    <location>
        <begin position="531"/>
        <end position="544"/>
    </location>
</feature>
<name>A0A423T1P1_PENVA</name>
<evidence type="ECO:0000313" key="3">
    <source>
        <dbReference type="EMBL" id="ROT70459.1"/>
    </source>
</evidence>
<feature type="compositionally biased region" description="Polar residues" evidence="1">
    <location>
        <begin position="748"/>
        <end position="757"/>
    </location>
</feature>
<dbReference type="STRING" id="6689.A0A423T1P1"/>
<reference evidence="3 4" key="2">
    <citation type="submission" date="2019-01" db="EMBL/GenBank/DDBJ databases">
        <title>The decoding of complex shrimp genome reveals the adaptation for benthos swimmer, frequently molting mechanism and breeding impact on genome.</title>
        <authorList>
            <person name="Sun Y."/>
            <person name="Gao Y."/>
            <person name="Yu Y."/>
        </authorList>
    </citation>
    <scope>NUCLEOTIDE SEQUENCE [LARGE SCALE GENOMIC DNA]</scope>
    <source>
        <tissue evidence="3">Muscle</tissue>
    </source>
</reference>
<proteinExistence type="predicted"/>
<dbReference type="AlphaFoldDB" id="A0A423T1P1"/>
<feature type="transmembrane region" description="Helical" evidence="2">
    <location>
        <begin position="1010"/>
        <end position="1032"/>
    </location>
</feature>
<feature type="compositionally biased region" description="Polar residues" evidence="1">
    <location>
        <begin position="425"/>
        <end position="473"/>
    </location>
</feature>
<protein>
    <submittedName>
        <fullName evidence="3">Uncharacterized protein</fullName>
    </submittedName>
</protein>
<evidence type="ECO:0000256" key="1">
    <source>
        <dbReference type="SAM" id="MobiDB-lite"/>
    </source>
</evidence>
<dbReference type="Proteomes" id="UP000283509">
    <property type="component" value="Unassembled WGS sequence"/>
</dbReference>
<keyword evidence="2" id="KW-0812">Transmembrane</keyword>
<feature type="region of interest" description="Disordered" evidence="1">
    <location>
        <begin position="303"/>
        <end position="372"/>
    </location>
</feature>
<feature type="compositionally biased region" description="Low complexity" evidence="1">
    <location>
        <begin position="547"/>
        <end position="569"/>
    </location>
</feature>